<dbReference type="PANTHER" id="PTHR47959:SF13">
    <property type="entry name" value="ATP-DEPENDENT RNA HELICASE RHLE"/>
    <property type="match status" value="1"/>
</dbReference>
<dbReference type="InterPro" id="IPR011545">
    <property type="entry name" value="DEAD/DEAH_box_helicase_dom"/>
</dbReference>
<keyword evidence="8" id="KW-0175">Coiled coil</keyword>
<dbReference type="SMART" id="SM00490">
    <property type="entry name" value="HELICc"/>
    <property type="match status" value="1"/>
</dbReference>
<feature type="domain" description="Helicase C-terminal" evidence="11">
    <location>
        <begin position="252"/>
        <end position="400"/>
    </location>
</feature>
<evidence type="ECO:0000313" key="13">
    <source>
        <dbReference type="EMBL" id="NJC27961.1"/>
    </source>
</evidence>
<evidence type="ECO:0000256" key="6">
    <source>
        <dbReference type="PROSITE-ProRule" id="PRU00552"/>
    </source>
</evidence>
<dbReference type="RefSeq" id="WP_168039551.1">
    <property type="nucleotide sequence ID" value="NZ_JAATJH010000007.1"/>
</dbReference>
<dbReference type="InterPro" id="IPR027417">
    <property type="entry name" value="P-loop_NTPase"/>
</dbReference>
<dbReference type="CDD" id="cd18787">
    <property type="entry name" value="SF2_C_DEAD"/>
    <property type="match status" value="1"/>
</dbReference>
<dbReference type="InterPro" id="IPR044742">
    <property type="entry name" value="DEAD/DEAH_RhlB"/>
</dbReference>
<dbReference type="SUPFAM" id="SSF52540">
    <property type="entry name" value="P-loop containing nucleoside triphosphate hydrolases"/>
    <property type="match status" value="1"/>
</dbReference>
<proteinExistence type="inferred from homology"/>
<feature type="domain" description="DEAD-box RNA helicase Q" evidence="12">
    <location>
        <begin position="19"/>
        <end position="47"/>
    </location>
</feature>
<name>A0ABX0XFF1_9BACT</name>
<evidence type="ECO:0000259" key="10">
    <source>
        <dbReference type="PROSITE" id="PS51192"/>
    </source>
</evidence>
<dbReference type="PANTHER" id="PTHR47959">
    <property type="entry name" value="ATP-DEPENDENT RNA HELICASE RHLE-RELATED"/>
    <property type="match status" value="1"/>
</dbReference>
<evidence type="ECO:0000256" key="4">
    <source>
        <dbReference type="ARBA" id="ARBA00022840"/>
    </source>
</evidence>
<dbReference type="InterPro" id="IPR014014">
    <property type="entry name" value="RNA_helicase_DEAD_Q_motif"/>
</dbReference>
<comment type="caution">
    <text evidence="13">The sequence shown here is derived from an EMBL/GenBank/DDBJ whole genome shotgun (WGS) entry which is preliminary data.</text>
</comment>
<gene>
    <name evidence="13" type="ORF">GGR27_003480</name>
</gene>
<dbReference type="InterPro" id="IPR050079">
    <property type="entry name" value="DEAD_box_RNA_helicase"/>
</dbReference>
<dbReference type="EMBL" id="JAATJH010000007">
    <property type="protein sequence ID" value="NJC27961.1"/>
    <property type="molecule type" value="Genomic_DNA"/>
</dbReference>
<feature type="compositionally biased region" description="Basic and acidic residues" evidence="9">
    <location>
        <begin position="456"/>
        <end position="476"/>
    </location>
</feature>
<dbReference type="InterPro" id="IPR001650">
    <property type="entry name" value="Helicase_C-like"/>
</dbReference>
<dbReference type="Gene3D" id="3.40.50.300">
    <property type="entry name" value="P-loop containing nucleotide triphosphate hydrolases"/>
    <property type="match status" value="2"/>
</dbReference>
<dbReference type="InterPro" id="IPR000629">
    <property type="entry name" value="RNA-helicase_DEAD-box_CS"/>
</dbReference>
<evidence type="ECO:0000256" key="8">
    <source>
        <dbReference type="SAM" id="Coils"/>
    </source>
</evidence>
<feature type="compositionally biased region" description="Basic and acidic residues" evidence="9">
    <location>
        <begin position="415"/>
        <end position="448"/>
    </location>
</feature>
<organism evidence="13 14">
    <name type="scientific">Neolewinella antarctica</name>
    <dbReference type="NCBI Taxonomy" id="442734"/>
    <lineage>
        <taxon>Bacteria</taxon>
        <taxon>Pseudomonadati</taxon>
        <taxon>Bacteroidota</taxon>
        <taxon>Saprospiria</taxon>
        <taxon>Saprospirales</taxon>
        <taxon>Lewinellaceae</taxon>
        <taxon>Neolewinella</taxon>
    </lineage>
</organism>
<dbReference type="CDD" id="cd00268">
    <property type="entry name" value="DEADc"/>
    <property type="match status" value="1"/>
</dbReference>
<dbReference type="Proteomes" id="UP000770785">
    <property type="component" value="Unassembled WGS sequence"/>
</dbReference>
<feature type="coiled-coil region" evidence="8">
    <location>
        <begin position="277"/>
        <end position="304"/>
    </location>
</feature>
<dbReference type="PROSITE" id="PS00039">
    <property type="entry name" value="DEAD_ATP_HELICASE"/>
    <property type="match status" value="1"/>
</dbReference>
<keyword evidence="4 7" id="KW-0067">ATP-binding</keyword>
<dbReference type="InterPro" id="IPR014001">
    <property type="entry name" value="Helicase_ATP-bd"/>
</dbReference>
<dbReference type="Pfam" id="PF00270">
    <property type="entry name" value="DEAD"/>
    <property type="match status" value="1"/>
</dbReference>
<evidence type="ECO:0000259" key="11">
    <source>
        <dbReference type="PROSITE" id="PS51194"/>
    </source>
</evidence>
<sequence length="501" mass="55542">MSNPQENPETPDAPVEEVVYFDELELSDDILDALDAMNFDKATPIQAQAIPPALAGRDVLAVAQTGTGKTAAFLLPILDKLSREKPKGINTIILEPTRELAQQVDRQLEGYTYFMPQISSMPIYGGRDGHSMAQEQKALKTGAAIIVATPGRLMAHLDMGYADLSTVRHIVLDEADRMLDMGFVNDMIKIIDMLPKETLQTLFFSATMPNKIRKFSKEILKDPVEISIAISKPAEKIKQRAYDVPDWAKNALIEEILKEKCKTMDRILIFCGRKKTVRELTRRLARKNDKVKDVSSDLEQNEREERLRQFRSGQIQVVVATDVLSRGIHIDGIDLVINFDVPGDAEDYVHRIGRTARAAAEGEAITLINKADKRRFKAIEDLVEKKVERLVTPSHLKEEREDRGSRGGGSGGRGRNNDRRGGGGGRGRNDNKGGRGGSRDGDRKRQPRSESNTQKPRGEGTNDAPAREKREGDKPRNSSGRKQRSGRNGGAKPASDSSGNE</sequence>
<keyword evidence="2 7" id="KW-0378">Hydrolase</keyword>
<dbReference type="PROSITE" id="PS51195">
    <property type="entry name" value="Q_MOTIF"/>
    <property type="match status" value="1"/>
</dbReference>
<feature type="compositionally biased region" description="Basic and acidic residues" evidence="9">
    <location>
        <begin position="393"/>
        <end position="405"/>
    </location>
</feature>
<evidence type="ECO:0000256" key="2">
    <source>
        <dbReference type="ARBA" id="ARBA00022801"/>
    </source>
</evidence>
<reference evidence="13 14" key="1">
    <citation type="submission" date="2020-03" db="EMBL/GenBank/DDBJ databases">
        <title>Genomic Encyclopedia of Type Strains, Phase IV (KMG-IV): sequencing the most valuable type-strain genomes for metagenomic binning, comparative biology and taxonomic classification.</title>
        <authorList>
            <person name="Goeker M."/>
        </authorList>
    </citation>
    <scope>NUCLEOTIDE SEQUENCE [LARGE SCALE GENOMIC DNA]</scope>
    <source>
        <strain evidence="13 14">DSM 105096</strain>
    </source>
</reference>
<evidence type="ECO:0000256" key="1">
    <source>
        <dbReference type="ARBA" id="ARBA00022741"/>
    </source>
</evidence>
<evidence type="ECO:0000256" key="3">
    <source>
        <dbReference type="ARBA" id="ARBA00022806"/>
    </source>
</evidence>
<evidence type="ECO:0000313" key="14">
    <source>
        <dbReference type="Proteomes" id="UP000770785"/>
    </source>
</evidence>
<evidence type="ECO:0000256" key="5">
    <source>
        <dbReference type="ARBA" id="ARBA00038437"/>
    </source>
</evidence>
<evidence type="ECO:0000259" key="12">
    <source>
        <dbReference type="PROSITE" id="PS51195"/>
    </source>
</evidence>
<dbReference type="GO" id="GO:0004386">
    <property type="term" value="F:helicase activity"/>
    <property type="evidence" value="ECO:0007669"/>
    <property type="project" value="UniProtKB-KW"/>
</dbReference>
<feature type="domain" description="Helicase ATP-binding" evidence="10">
    <location>
        <begin position="50"/>
        <end position="226"/>
    </location>
</feature>
<keyword evidence="3 7" id="KW-0347">Helicase</keyword>
<feature type="region of interest" description="Disordered" evidence="9">
    <location>
        <begin position="393"/>
        <end position="501"/>
    </location>
</feature>
<dbReference type="Pfam" id="PF00271">
    <property type="entry name" value="Helicase_C"/>
    <property type="match status" value="1"/>
</dbReference>
<accession>A0ABX0XFF1</accession>
<evidence type="ECO:0000256" key="7">
    <source>
        <dbReference type="RuleBase" id="RU000492"/>
    </source>
</evidence>
<comment type="similarity">
    <text evidence="5 7">Belongs to the DEAD box helicase family.</text>
</comment>
<evidence type="ECO:0000256" key="9">
    <source>
        <dbReference type="SAM" id="MobiDB-lite"/>
    </source>
</evidence>
<protein>
    <submittedName>
        <fullName evidence="13">Superfamily II DNA/RNA helicase</fullName>
    </submittedName>
</protein>
<feature type="short sequence motif" description="Q motif" evidence="6">
    <location>
        <begin position="19"/>
        <end position="47"/>
    </location>
</feature>
<dbReference type="PROSITE" id="PS51194">
    <property type="entry name" value="HELICASE_CTER"/>
    <property type="match status" value="1"/>
</dbReference>
<dbReference type="SMART" id="SM00487">
    <property type="entry name" value="DEXDc"/>
    <property type="match status" value="1"/>
</dbReference>
<keyword evidence="1 7" id="KW-0547">Nucleotide-binding</keyword>
<dbReference type="PROSITE" id="PS51192">
    <property type="entry name" value="HELICASE_ATP_BIND_1"/>
    <property type="match status" value="1"/>
</dbReference>
<keyword evidence="14" id="KW-1185">Reference proteome</keyword>